<proteinExistence type="predicted"/>
<evidence type="ECO:0000256" key="1">
    <source>
        <dbReference type="SAM" id="MobiDB-lite"/>
    </source>
</evidence>
<dbReference type="AlphaFoldDB" id="A0A426YZG2"/>
<dbReference type="Proteomes" id="UP000287651">
    <property type="component" value="Unassembled WGS sequence"/>
</dbReference>
<comment type="caution">
    <text evidence="2">The sequence shown here is derived from an EMBL/GenBank/DDBJ whole genome shotgun (WGS) entry which is preliminary data.</text>
</comment>
<dbReference type="EMBL" id="AMZH03009302">
    <property type="protein sequence ID" value="RRT57139.1"/>
    <property type="molecule type" value="Genomic_DNA"/>
</dbReference>
<sequence length="209" mass="22637">MLSETEERLSRHDGRPEARRDGREPRVRGSKPRVIEQPPVTIRSRKSANVGGGQNFLRGLMLPQGSSTQSSIGWSLGPSRGWRSCTQASLEVGGVTQRGPSDAQVSKNPEWPSREGKVWSIGEKKVRSSERKLPLTCCRSKCFILVGGELARTPSLTFVVPRNMAETYGGHVAWGVGMARHATLMGVGSVVFGHLHLGLQIGCRLGPSG</sequence>
<accession>A0A426YZG2</accession>
<organism evidence="2 3">
    <name type="scientific">Ensete ventricosum</name>
    <name type="common">Abyssinian banana</name>
    <name type="synonym">Musa ensete</name>
    <dbReference type="NCBI Taxonomy" id="4639"/>
    <lineage>
        <taxon>Eukaryota</taxon>
        <taxon>Viridiplantae</taxon>
        <taxon>Streptophyta</taxon>
        <taxon>Embryophyta</taxon>
        <taxon>Tracheophyta</taxon>
        <taxon>Spermatophyta</taxon>
        <taxon>Magnoliopsida</taxon>
        <taxon>Liliopsida</taxon>
        <taxon>Zingiberales</taxon>
        <taxon>Musaceae</taxon>
        <taxon>Ensete</taxon>
    </lineage>
</organism>
<feature type="compositionally biased region" description="Basic and acidic residues" evidence="1">
    <location>
        <begin position="1"/>
        <end position="27"/>
    </location>
</feature>
<feature type="region of interest" description="Disordered" evidence="1">
    <location>
        <begin position="93"/>
        <end position="114"/>
    </location>
</feature>
<evidence type="ECO:0000313" key="2">
    <source>
        <dbReference type="EMBL" id="RRT57139.1"/>
    </source>
</evidence>
<gene>
    <name evidence="2" type="ORF">B296_00023573</name>
</gene>
<protein>
    <submittedName>
        <fullName evidence="2">Uncharacterized protein</fullName>
    </submittedName>
</protein>
<reference evidence="2 3" key="1">
    <citation type="journal article" date="2014" name="Agronomy (Basel)">
        <title>A Draft Genome Sequence for Ensete ventricosum, the Drought-Tolerant Tree Against Hunger.</title>
        <authorList>
            <person name="Harrison J."/>
            <person name="Moore K.A."/>
            <person name="Paszkiewicz K."/>
            <person name="Jones T."/>
            <person name="Grant M."/>
            <person name="Ambacheew D."/>
            <person name="Muzemil S."/>
            <person name="Studholme D.J."/>
        </authorList>
    </citation>
    <scope>NUCLEOTIDE SEQUENCE [LARGE SCALE GENOMIC DNA]</scope>
</reference>
<name>A0A426YZG2_ENSVE</name>
<evidence type="ECO:0000313" key="3">
    <source>
        <dbReference type="Proteomes" id="UP000287651"/>
    </source>
</evidence>
<feature type="region of interest" description="Disordered" evidence="1">
    <location>
        <begin position="1"/>
        <end position="50"/>
    </location>
</feature>